<accession>A0ABV2E6T4</accession>
<dbReference type="NCBIfam" id="TIGR01633">
    <property type="entry name" value="phi3626_gp14_N"/>
    <property type="match status" value="1"/>
</dbReference>
<keyword evidence="3" id="KW-1185">Reference proteome</keyword>
<dbReference type="Proteomes" id="UP001549019">
    <property type="component" value="Unassembled WGS sequence"/>
</dbReference>
<dbReference type="Gene3D" id="2.40.30.200">
    <property type="match status" value="1"/>
</dbReference>
<evidence type="ECO:0000259" key="1">
    <source>
        <dbReference type="Pfam" id="PF05709"/>
    </source>
</evidence>
<dbReference type="InterPro" id="IPR006520">
    <property type="entry name" value="Dit_BPSPP_N"/>
</dbReference>
<dbReference type="RefSeq" id="WP_230820896.1">
    <property type="nucleotide sequence ID" value="NZ_JAJNCU010000001.1"/>
</dbReference>
<comment type="caution">
    <text evidence="2">The sequence shown here is derived from an EMBL/GenBank/DDBJ whole genome shotgun (WGS) entry which is preliminary data.</text>
</comment>
<gene>
    <name evidence="2" type="ORF">ABHD89_000153</name>
</gene>
<proteinExistence type="predicted"/>
<reference evidence="2 3" key="1">
    <citation type="submission" date="2024-05" db="EMBL/GenBank/DDBJ databases">
        <title>Genomic Encyclopedia of Type Strains, Phase IV (KMG-IV): sequencing the most valuable type-strain genomes for metagenomic binning, comparative biology and taxonomic classification.</title>
        <authorList>
            <person name="Goeker M."/>
        </authorList>
    </citation>
    <scope>NUCLEOTIDE SEQUENCE [LARGE SCALE GENOMIC DNA]</scope>
    <source>
        <strain evidence="2 3">DSM 25286</strain>
    </source>
</reference>
<dbReference type="EMBL" id="JBDZDV010000001">
    <property type="protein sequence ID" value="MET3109765.1"/>
    <property type="molecule type" value="Genomic_DNA"/>
</dbReference>
<sequence length="479" mass="54744">MNDNLYIEDEFEIPSLNTMIETREIKGRDGFLLGERKVEGFNFPIPFIYVNHENKEYQDIVNELVEFFNREEEVRLRFENEYWYWNVVFTGTIQFKQETDGFVRFELNCIIADPYKYSNERYSTVSEDDHLTIYNRGTAPTYPVFKATAKRDSTMIMISKNDEEYFMLGEGADVFQETKDLSPVVYSTDHSSISGWTRRTNSIDDNITGGAVGGSLTSDGESFIVSDYGESTNGWYGGALQRSLSSTLSDFEISTVIEIHPDLNRRRKGLIKGTVHLADETGNLVASIGLIDTQLSVKDTRVVVRIYDRNGNAKNIYYARQSPNAFRFGKVHITLKKQGNAFTASAFKSTEENGSTKISSRMNRKFIDTTGDYDRSVRQLITYVSKYTGEDNEVPLYIYETKVKRILPDEAGVIPLAIKRGDIIEIDNQQEIMLLNGAPATELKDFGATYFDVPASLTEIFIHPEDTFDVTAEWRDRYH</sequence>
<name>A0ABV2E6T4_9STAP</name>
<evidence type="ECO:0000313" key="3">
    <source>
        <dbReference type="Proteomes" id="UP001549019"/>
    </source>
</evidence>
<evidence type="ECO:0000313" key="2">
    <source>
        <dbReference type="EMBL" id="MET3109765.1"/>
    </source>
</evidence>
<dbReference type="Pfam" id="PF05709">
    <property type="entry name" value="Sipho_tail"/>
    <property type="match status" value="1"/>
</dbReference>
<organism evidence="2 3">
    <name type="scientific">Salinicoccus halitifaciens</name>
    <dbReference type="NCBI Taxonomy" id="1073415"/>
    <lineage>
        <taxon>Bacteria</taxon>
        <taxon>Bacillati</taxon>
        <taxon>Bacillota</taxon>
        <taxon>Bacilli</taxon>
        <taxon>Bacillales</taxon>
        <taxon>Staphylococcaceae</taxon>
        <taxon>Salinicoccus</taxon>
    </lineage>
</organism>
<dbReference type="InterPro" id="IPR008841">
    <property type="entry name" value="Siphovirus-type_tail_N"/>
</dbReference>
<feature type="domain" description="Siphovirus-type tail component RIFT-related" evidence="1">
    <location>
        <begin position="14"/>
        <end position="108"/>
    </location>
</feature>
<protein>
    <submittedName>
        <fullName evidence="2">Phage tail component-like protein</fullName>
    </submittedName>
</protein>